<accession>A0A8D8I0U4</accession>
<evidence type="ECO:0000313" key="2">
    <source>
        <dbReference type="EMBL" id="CAG6543737.1"/>
    </source>
</evidence>
<protein>
    <submittedName>
        <fullName evidence="2">(northern house mosquito) hypothetical protein</fullName>
    </submittedName>
</protein>
<sequence>MLATAGRVQVEQSRCQRRGRRRSSRGRRWPLAEEGLRGGWPAVRVAAVVRGYGFLAAFGGGARDGRLGVALRVADRLARFVGPIRLPNSLRDDALAKHARSLESPLEDPVVVALRWHTTRRRTNGRHRRRSVTALDAMDPVHKLLLVRQLQLGPLGDTRGRSAGLFRLLLLLLLGQQFLQIRRNALQQGVQLFRVDFSVQVGVQHLFLLEFLLDFLLKSGLQKVLLQVKVKRFVDVVKLLQALHHLLDLVLKVLLDLQRVGEDLHPKHLLIVEQVVVAVVLLHPDRLPELVLYGRFFLSLVVVLVLVTVQAHHLLQQIHFYDANFETGF</sequence>
<proteinExistence type="predicted"/>
<feature type="region of interest" description="Disordered" evidence="1">
    <location>
        <begin position="1"/>
        <end position="27"/>
    </location>
</feature>
<name>A0A8D8I0U4_CULPI</name>
<dbReference type="EMBL" id="HBUE01229107">
    <property type="protein sequence ID" value="CAG6543737.1"/>
    <property type="molecule type" value="Transcribed_RNA"/>
</dbReference>
<feature type="compositionally biased region" description="Basic residues" evidence="1">
    <location>
        <begin position="15"/>
        <end position="27"/>
    </location>
</feature>
<evidence type="ECO:0000256" key="1">
    <source>
        <dbReference type="SAM" id="MobiDB-lite"/>
    </source>
</evidence>
<dbReference type="EMBL" id="HBUE01335870">
    <property type="protein sequence ID" value="CAG6595863.1"/>
    <property type="molecule type" value="Transcribed_RNA"/>
</dbReference>
<reference evidence="2" key="1">
    <citation type="submission" date="2021-05" db="EMBL/GenBank/DDBJ databases">
        <authorList>
            <person name="Alioto T."/>
            <person name="Alioto T."/>
            <person name="Gomez Garrido J."/>
        </authorList>
    </citation>
    <scope>NUCLEOTIDE SEQUENCE</scope>
</reference>
<dbReference type="AlphaFoldDB" id="A0A8D8I0U4"/>
<organism evidence="2">
    <name type="scientific">Culex pipiens</name>
    <name type="common">House mosquito</name>
    <dbReference type="NCBI Taxonomy" id="7175"/>
    <lineage>
        <taxon>Eukaryota</taxon>
        <taxon>Metazoa</taxon>
        <taxon>Ecdysozoa</taxon>
        <taxon>Arthropoda</taxon>
        <taxon>Hexapoda</taxon>
        <taxon>Insecta</taxon>
        <taxon>Pterygota</taxon>
        <taxon>Neoptera</taxon>
        <taxon>Endopterygota</taxon>
        <taxon>Diptera</taxon>
        <taxon>Nematocera</taxon>
        <taxon>Culicoidea</taxon>
        <taxon>Culicidae</taxon>
        <taxon>Culicinae</taxon>
        <taxon>Culicini</taxon>
        <taxon>Culex</taxon>
        <taxon>Culex</taxon>
    </lineage>
</organism>